<reference evidence="1" key="1">
    <citation type="submission" date="2022-08" db="EMBL/GenBank/DDBJ databases">
        <authorList>
            <person name="Gutierrez-Valencia J."/>
        </authorList>
    </citation>
    <scope>NUCLEOTIDE SEQUENCE</scope>
</reference>
<protein>
    <submittedName>
        <fullName evidence="1">Uncharacterized protein</fullName>
    </submittedName>
</protein>
<name>A0AAV0LE45_9ROSI</name>
<evidence type="ECO:0000313" key="1">
    <source>
        <dbReference type="EMBL" id="CAI0431684.1"/>
    </source>
</evidence>
<dbReference type="EMBL" id="CAMGYJ010000006">
    <property type="protein sequence ID" value="CAI0431684.1"/>
    <property type="molecule type" value="Genomic_DNA"/>
</dbReference>
<proteinExistence type="predicted"/>
<sequence>MLLIISNMKMLSRFILQINLQTLAGGTNPGVESWTKGGKNKVKRWKQQQITVWAMSSQSLRP</sequence>
<accession>A0AAV0LE45</accession>
<dbReference type="Proteomes" id="UP001154282">
    <property type="component" value="Unassembled WGS sequence"/>
</dbReference>
<organism evidence="1 2">
    <name type="scientific">Linum tenue</name>
    <dbReference type="NCBI Taxonomy" id="586396"/>
    <lineage>
        <taxon>Eukaryota</taxon>
        <taxon>Viridiplantae</taxon>
        <taxon>Streptophyta</taxon>
        <taxon>Embryophyta</taxon>
        <taxon>Tracheophyta</taxon>
        <taxon>Spermatophyta</taxon>
        <taxon>Magnoliopsida</taxon>
        <taxon>eudicotyledons</taxon>
        <taxon>Gunneridae</taxon>
        <taxon>Pentapetalae</taxon>
        <taxon>rosids</taxon>
        <taxon>fabids</taxon>
        <taxon>Malpighiales</taxon>
        <taxon>Linaceae</taxon>
        <taxon>Linum</taxon>
    </lineage>
</organism>
<comment type="caution">
    <text evidence="1">The sequence shown here is derived from an EMBL/GenBank/DDBJ whole genome shotgun (WGS) entry which is preliminary data.</text>
</comment>
<gene>
    <name evidence="1" type="ORF">LITE_LOCUS23115</name>
</gene>
<evidence type="ECO:0000313" key="2">
    <source>
        <dbReference type="Proteomes" id="UP001154282"/>
    </source>
</evidence>
<keyword evidence="2" id="KW-1185">Reference proteome</keyword>
<dbReference type="AlphaFoldDB" id="A0AAV0LE45"/>